<dbReference type="EMBL" id="CP000477">
    <property type="protein sequence ID" value="ABK13821.1"/>
    <property type="molecule type" value="Genomic_DNA"/>
</dbReference>
<dbReference type="STRING" id="349307.Mthe_0018"/>
<dbReference type="InterPro" id="IPR058240">
    <property type="entry name" value="rSAM_sf"/>
</dbReference>
<dbReference type="InterPro" id="IPR006638">
    <property type="entry name" value="Elp3/MiaA/NifB-like_rSAM"/>
</dbReference>
<gene>
    <name evidence="2" type="ordered locus">Mthe_0018</name>
</gene>
<dbReference type="PROSITE" id="PS51918">
    <property type="entry name" value="RADICAL_SAM"/>
    <property type="match status" value="1"/>
</dbReference>
<dbReference type="SFLD" id="SFLDG01082">
    <property type="entry name" value="B12-binding_domain_containing"/>
    <property type="match status" value="1"/>
</dbReference>
<dbReference type="HOGENOM" id="CLU_032214_0_0_2"/>
<evidence type="ECO:0000313" key="2">
    <source>
        <dbReference type="EMBL" id="ABK13821.1"/>
    </source>
</evidence>
<organism evidence="2 3">
    <name type="scientific">Methanothrix thermoacetophila (strain DSM 6194 / JCM 14653 / NBRC 101360 / PT)</name>
    <name type="common">Methanosaeta thermophila</name>
    <dbReference type="NCBI Taxonomy" id="349307"/>
    <lineage>
        <taxon>Archaea</taxon>
        <taxon>Methanobacteriati</taxon>
        <taxon>Methanobacteriota</taxon>
        <taxon>Stenosarchaea group</taxon>
        <taxon>Methanomicrobia</taxon>
        <taxon>Methanotrichales</taxon>
        <taxon>Methanotrichaceae</taxon>
        <taxon>Methanothrix</taxon>
    </lineage>
</organism>
<dbReference type="PANTHER" id="PTHR42731:SF4">
    <property type="entry name" value="RADICAL SAM DOMAIN PROTEIN"/>
    <property type="match status" value="1"/>
</dbReference>
<dbReference type="InterPro" id="IPR007197">
    <property type="entry name" value="rSAM"/>
</dbReference>
<dbReference type="SUPFAM" id="SSF102114">
    <property type="entry name" value="Radical SAM enzymes"/>
    <property type="match status" value="1"/>
</dbReference>
<dbReference type="KEGG" id="mtp:Mthe_0018"/>
<dbReference type="GO" id="GO:0051536">
    <property type="term" value="F:iron-sulfur cluster binding"/>
    <property type="evidence" value="ECO:0007669"/>
    <property type="project" value="InterPro"/>
</dbReference>
<dbReference type="InterPro" id="IPR023404">
    <property type="entry name" value="rSAM_horseshoe"/>
</dbReference>
<dbReference type="OrthoDB" id="358785at2157"/>
<evidence type="ECO:0000259" key="1">
    <source>
        <dbReference type="PROSITE" id="PS51918"/>
    </source>
</evidence>
<dbReference type="GeneID" id="4462256"/>
<feature type="domain" description="Radical SAM core" evidence="1">
    <location>
        <begin position="206"/>
        <end position="461"/>
    </location>
</feature>
<protein>
    <submittedName>
        <fullName evidence="2">Radical SAM domain protein</fullName>
    </submittedName>
</protein>
<dbReference type="SMART" id="SM00729">
    <property type="entry name" value="Elp3"/>
    <property type="match status" value="1"/>
</dbReference>
<dbReference type="Pfam" id="PF04055">
    <property type="entry name" value="Radical_SAM"/>
    <property type="match status" value="1"/>
</dbReference>
<dbReference type="RefSeq" id="WP_011695222.1">
    <property type="nucleotide sequence ID" value="NC_008553.1"/>
</dbReference>
<dbReference type="Proteomes" id="UP000000674">
    <property type="component" value="Chromosome"/>
</dbReference>
<name>A0B547_METTP</name>
<dbReference type="SFLD" id="SFLDS00029">
    <property type="entry name" value="Radical_SAM"/>
    <property type="match status" value="1"/>
</dbReference>
<reference evidence="2 3" key="1">
    <citation type="submission" date="2006-10" db="EMBL/GenBank/DDBJ databases">
        <title>Complete sequence of Methanosaeta thermophila PT.</title>
        <authorList>
            <consortium name="US DOE Joint Genome Institute"/>
            <person name="Copeland A."/>
            <person name="Lucas S."/>
            <person name="Lapidus A."/>
            <person name="Barry K."/>
            <person name="Detter J.C."/>
            <person name="Glavina del Rio T."/>
            <person name="Hammon N."/>
            <person name="Israni S."/>
            <person name="Pitluck S."/>
            <person name="Chain P."/>
            <person name="Malfatti S."/>
            <person name="Shin M."/>
            <person name="Vergez L."/>
            <person name="Schmutz J."/>
            <person name="Larimer F."/>
            <person name="Land M."/>
            <person name="Hauser L."/>
            <person name="Kyrpides N."/>
            <person name="Kim E."/>
            <person name="Smith K.S."/>
            <person name="Ingram-Smith C."/>
            <person name="Richardson P."/>
        </authorList>
    </citation>
    <scope>NUCLEOTIDE SEQUENCE [LARGE SCALE GENOMIC DNA]</scope>
    <source>
        <strain evidence="3">DSM 6194 / JCM 14653 / NBRC 101360 / PT</strain>
    </source>
</reference>
<dbReference type="AlphaFoldDB" id="A0B547"/>
<dbReference type="Gene3D" id="3.80.30.20">
    <property type="entry name" value="tm_1862 like domain"/>
    <property type="match status" value="1"/>
</dbReference>
<sequence>MSGKRIVLTSDRTMMSSYHGGVLLGFAAIMPRAVMPDWLLRSLFCPPVKAYPDGRAVYAPCGMRKVEAALLEAGFSRDEVMVAHPDHLDKAIGSDTEIVGITHDDPMGKIAVREIEDIINKGPPHNRHSFLRLINHPLIKKHDPVIVVGGNGAWELADEDVGVDHIYLGEGESKFPEVCMAILSGKNPPRIIEGTPVAGDRIPVNRGATIAGIVEIGRGCWRGCAFCSPTMRSLRHRPVSSILEDVRVNMREGMRDVLLHSEDVFTYGSRGMRPEPDKVLELFRSVKELSPHTIDVSHLSLATVHQSMDLLREISEIVGVGTDQRYMSAWIGIETGSCRMLEMHMPRKALPESPERWPDIVRECYALFHEEHWVPVASLVLGLPGETADDVVRTTELVESLKDYTGLMLPLFFTPMAGTSLGSYKGLGKDNALPEHWELVGTCMEYNLRHLKKLHNLYKERMTPNPMVHVGLRMINIAADIILQKYMRRMKRGEPPN</sequence>
<dbReference type="GO" id="GO:0003824">
    <property type="term" value="F:catalytic activity"/>
    <property type="evidence" value="ECO:0007669"/>
    <property type="project" value="InterPro"/>
</dbReference>
<evidence type="ECO:0000313" key="3">
    <source>
        <dbReference type="Proteomes" id="UP000000674"/>
    </source>
</evidence>
<accession>A0B547</accession>
<keyword evidence="3" id="KW-1185">Reference proteome</keyword>
<proteinExistence type="predicted"/>
<dbReference type="PANTHER" id="PTHR42731">
    <property type="entry name" value="SLL1084 PROTEIN"/>
    <property type="match status" value="1"/>
</dbReference>